<dbReference type="OrthoDB" id="125347at2759"/>
<evidence type="ECO:0000313" key="3">
    <source>
        <dbReference type="EMBL" id="GJJ68135.1"/>
    </source>
</evidence>
<sequence length="347" mass="38133">MKQAELAAWFEARYSFSISQPTISHSLRKSSEILAMGPCAVGIDSTRVRKRPVRHPDLELAIYRWVQSQQLEQQQRWQRRQKQIQHGMKKRIKGQSIKGIEEQTPPPLDKLTGPALVRQAKKIAQEMNIQDTVFCPGWLSRFKSRYNINFVELNEIPPQSQGAITIANDSASCSTLSSGMSTPVSGPTSNSIMSMSLVDVRPSIAIPSSSHGAYSSPQQEAASLAGLQDLDGSSVQGVTTDDTNFGQLVSIASSMDSAPSQQDLIPPHRPPLQQRIIIKRIEHRPPSIHPSIGSGSSSHGSASLPLCNTYSHLFNNFKRVDISTLHYQQPVFKQSLLRGACSSITGP</sequence>
<feature type="domain" description="HTH CENPB-type" evidence="2">
    <location>
        <begin position="72"/>
        <end position="152"/>
    </location>
</feature>
<dbReference type="EMBL" id="BQFW01000001">
    <property type="protein sequence ID" value="GJJ68135.1"/>
    <property type="molecule type" value="Genomic_DNA"/>
</dbReference>
<protein>
    <recommendedName>
        <fullName evidence="2">HTH CENPB-type domain-containing protein</fullName>
    </recommendedName>
</protein>
<accession>A0A9P3H165</accession>
<dbReference type="GO" id="GO:0003677">
    <property type="term" value="F:DNA binding"/>
    <property type="evidence" value="ECO:0007669"/>
    <property type="project" value="UniProtKB-KW"/>
</dbReference>
<keyword evidence="1" id="KW-0238">DNA-binding</keyword>
<keyword evidence="4" id="KW-1185">Reference proteome</keyword>
<organism evidence="3 4">
    <name type="scientific">Entomortierella parvispora</name>
    <dbReference type="NCBI Taxonomy" id="205924"/>
    <lineage>
        <taxon>Eukaryota</taxon>
        <taxon>Fungi</taxon>
        <taxon>Fungi incertae sedis</taxon>
        <taxon>Mucoromycota</taxon>
        <taxon>Mortierellomycotina</taxon>
        <taxon>Mortierellomycetes</taxon>
        <taxon>Mortierellales</taxon>
        <taxon>Mortierellaceae</taxon>
        <taxon>Entomortierella</taxon>
    </lineage>
</organism>
<dbReference type="SMART" id="SM00674">
    <property type="entry name" value="CENPB"/>
    <property type="match status" value="1"/>
</dbReference>
<dbReference type="InterPro" id="IPR041188">
    <property type="entry name" value="HTH_ABP1_N"/>
</dbReference>
<dbReference type="Gene3D" id="1.10.10.60">
    <property type="entry name" value="Homeodomain-like"/>
    <property type="match status" value="2"/>
</dbReference>
<evidence type="ECO:0000259" key="2">
    <source>
        <dbReference type="PROSITE" id="PS51253"/>
    </source>
</evidence>
<dbReference type="Pfam" id="PF18107">
    <property type="entry name" value="HTH_ABP1_N"/>
    <property type="match status" value="1"/>
</dbReference>
<dbReference type="Proteomes" id="UP000827284">
    <property type="component" value="Unassembled WGS sequence"/>
</dbReference>
<reference evidence="3" key="1">
    <citation type="submission" date="2021-11" db="EMBL/GenBank/DDBJ databases">
        <authorList>
            <person name="Herlambang A."/>
            <person name="Guo Y."/>
            <person name="Takashima Y."/>
            <person name="Nishizawa T."/>
        </authorList>
    </citation>
    <scope>NUCLEOTIDE SEQUENCE</scope>
    <source>
        <strain evidence="3">E1425</strain>
    </source>
</reference>
<dbReference type="InterPro" id="IPR006600">
    <property type="entry name" value="HTH_CenpB_DNA-bd_dom"/>
</dbReference>
<name>A0A9P3H165_9FUNG</name>
<dbReference type="InterPro" id="IPR009057">
    <property type="entry name" value="Homeodomain-like_sf"/>
</dbReference>
<reference evidence="3" key="2">
    <citation type="journal article" date="2022" name="Microbiol. Resour. Announc.">
        <title>Whole-Genome Sequence of Entomortierella parvispora E1425, a Mucoromycotan Fungus Associated with Burkholderiaceae-Related Endosymbiotic Bacteria.</title>
        <authorList>
            <person name="Herlambang A."/>
            <person name="Guo Y."/>
            <person name="Takashima Y."/>
            <person name="Narisawa K."/>
            <person name="Ohta H."/>
            <person name="Nishizawa T."/>
        </authorList>
    </citation>
    <scope>NUCLEOTIDE SEQUENCE</scope>
    <source>
        <strain evidence="3">E1425</strain>
    </source>
</reference>
<dbReference type="AlphaFoldDB" id="A0A9P3H165"/>
<dbReference type="Pfam" id="PF03221">
    <property type="entry name" value="HTH_Tnp_Tc5"/>
    <property type="match status" value="1"/>
</dbReference>
<evidence type="ECO:0000256" key="1">
    <source>
        <dbReference type="ARBA" id="ARBA00023125"/>
    </source>
</evidence>
<dbReference type="PROSITE" id="PS51253">
    <property type="entry name" value="HTH_CENPB"/>
    <property type="match status" value="1"/>
</dbReference>
<dbReference type="SUPFAM" id="SSF46689">
    <property type="entry name" value="Homeodomain-like"/>
    <property type="match status" value="1"/>
</dbReference>
<gene>
    <name evidence="3" type="ORF">EMPS_00481</name>
</gene>
<comment type="caution">
    <text evidence="3">The sequence shown here is derived from an EMBL/GenBank/DDBJ whole genome shotgun (WGS) entry which is preliminary data.</text>
</comment>
<evidence type="ECO:0000313" key="4">
    <source>
        <dbReference type="Proteomes" id="UP000827284"/>
    </source>
</evidence>
<proteinExistence type="predicted"/>